<feature type="domain" description="TfoX N-terminal" evidence="1">
    <location>
        <begin position="15"/>
        <end position="65"/>
    </location>
</feature>
<name>A0AA42DQD8_9FIRM</name>
<dbReference type="SUPFAM" id="SSF159894">
    <property type="entry name" value="YgaC/TfoX-N like"/>
    <property type="match status" value="1"/>
</dbReference>
<sequence length="123" mass="14250">MASSVEFVKYVCEKLKVAGEITFKRMFGEYGLYCNGKFFALVCEDQLFVKPTQEGRQILEQYNHEIIEGSPYPGAKPHFILDDFEEEVFVRAFMGVTYEALPFPKPKKEKASKKIKEERLPLI</sequence>
<reference evidence="2" key="1">
    <citation type="journal article" date="2023" name="Int. J. Syst. Evol. Microbiol.">
        <title>&lt;i&gt;Holtiella tumoricola&lt;/i&gt; gen. nov. sp. nov., isolated from a human clinical sample.</title>
        <authorList>
            <person name="Allen-Vercoe E."/>
            <person name="Daigneault M.C."/>
            <person name="Vancuren S.J."/>
            <person name="Cochrane K."/>
            <person name="O'Neal L.L."/>
            <person name="Sankaranarayanan K."/>
            <person name="Lawson P.A."/>
        </authorList>
    </citation>
    <scope>NUCLEOTIDE SEQUENCE</scope>
    <source>
        <strain evidence="2">CC70A</strain>
    </source>
</reference>
<evidence type="ECO:0000259" key="1">
    <source>
        <dbReference type="Pfam" id="PF04993"/>
    </source>
</evidence>
<dbReference type="RefSeq" id="WP_271012969.1">
    <property type="nucleotide sequence ID" value="NZ_JAQIFT010000059.1"/>
</dbReference>
<gene>
    <name evidence="2" type="ORF">PBV87_16265</name>
</gene>
<evidence type="ECO:0000313" key="3">
    <source>
        <dbReference type="Proteomes" id="UP001169242"/>
    </source>
</evidence>
<dbReference type="AlphaFoldDB" id="A0AA42DQD8"/>
<dbReference type="Pfam" id="PF04993">
    <property type="entry name" value="TfoX_N"/>
    <property type="match status" value="1"/>
</dbReference>
<evidence type="ECO:0000313" key="2">
    <source>
        <dbReference type="EMBL" id="MDA3733031.1"/>
    </source>
</evidence>
<dbReference type="Proteomes" id="UP001169242">
    <property type="component" value="Unassembled WGS sequence"/>
</dbReference>
<dbReference type="InterPro" id="IPR007076">
    <property type="entry name" value="TfoX_N"/>
</dbReference>
<dbReference type="EMBL" id="JAQIFT010000059">
    <property type="protein sequence ID" value="MDA3733031.1"/>
    <property type="molecule type" value="Genomic_DNA"/>
</dbReference>
<keyword evidence="3" id="KW-1185">Reference proteome</keyword>
<accession>A0AA42DQD8</accession>
<protein>
    <submittedName>
        <fullName evidence="2">TfoX/Sxy family protein</fullName>
    </submittedName>
</protein>
<proteinExistence type="predicted"/>
<dbReference type="Gene3D" id="3.30.1460.30">
    <property type="entry name" value="YgaC/TfoX-N like chaperone"/>
    <property type="match status" value="1"/>
</dbReference>
<comment type="caution">
    <text evidence="2">The sequence shown here is derived from an EMBL/GenBank/DDBJ whole genome shotgun (WGS) entry which is preliminary data.</text>
</comment>
<organism evidence="2 3">
    <name type="scientific">Holtiella tumoricola</name>
    <dbReference type="NCBI Taxonomy" id="3018743"/>
    <lineage>
        <taxon>Bacteria</taxon>
        <taxon>Bacillati</taxon>
        <taxon>Bacillota</taxon>
        <taxon>Clostridia</taxon>
        <taxon>Lachnospirales</taxon>
        <taxon>Cellulosilyticaceae</taxon>
        <taxon>Holtiella</taxon>
    </lineage>
</organism>